<proteinExistence type="predicted"/>
<accession>A0A7X2S916</accession>
<dbReference type="Gene3D" id="2.30.40.10">
    <property type="entry name" value="Urease, subunit C, domain 1"/>
    <property type="match status" value="1"/>
</dbReference>
<keyword evidence="2" id="KW-0378">Hydrolase</keyword>
<dbReference type="SUPFAM" id="SSF51556">
    <property type="entry name" value="Metallo-dependent hydrolases"/>
    <property type="match status" value="1"/>
</dbReference>
<evidence type="ECO:0000313" key="3">
    <source>
        <dbReference type="Proteomes" id="UP000434639"/>
    </source>
</evidence>
<organism evidence="2 3">
    <name type="scientific">Metabacillus mangrovi</name>
    <dbReference type="NCBI Taxonomy" id="1491830"/>
    <lineage>
        <taxon>Bacteria</taxon>
        <taxon>Bacillati</taxon>
        <taxon>Bacillota</taxon>
        <taxon>Bacilli</taxon>
        <taxon>Bacillales</taxon>
        <taxon>Bacillaceae</taxon>
        <taxon>Metabacillus</taxon>
    </lineage>
</organism>
<dbReference type="InterPro" id="IPR032466">
    <property type="entry name" value="Metal_Hydrolase"/>
</dbReference>
<dbReference type="AlphaFoldDB" id="A0A7X2S916"/>
<dbReference type="PANTHER" id="PTHR43135:SF3">
    <property type="entry name" value="ALPHA-D-RIBOSE 1-METHYLPHOSPHONATE 5-TRIPHOSPHATE DIPHOSPHATASE"/>
    <property type="match status" value="1"/>
</dbReference>
<protein>
    <submittedName>
        <fullName evidence="2">Amidohydrolase family protein</fullName>
    </submittedName>
</protein>
<dbReference type="InterPro" id="IPR051781">
    <property type="entry name" value="Metallo-dep_Hydrolase"/>
</dbReference>
<dbReference type="EMBL" id="WMIB01000030">
    <property type="protein sequence ID" value="MTH55480.1"/>
    <property type="molecule type" value="Genomic_DNA"/>
</dbReference>
<dbReference type="SUPFAM" id="SSF51338">
    <property type="entry name" value="Composite domain of metallo-dependent hydrolases"/>
    <property type="match status" value="1"/>
</dbReference>
<evidence type="ECO:0000313" key="2">
    <source>
        <dbReference type="EMBL" id="MTH55480.1"/>
    </source>
</evidence>
<comment type="caution">
    <text evidence="2">The sequence shown here is derived from an EMBL/GenBank/DDBJ whole genome shotgun (WGS) entry which is preliminary data.</text>
</comment>
<dbReference type="Proteomes" id="UP000434639">
    <property type="component" value="Unassembled WGS sequence"/>
</dbReference>
<feature type="domain" description="Amidohydrolase-related" evidence="1">
    <location>
        <begin position="53"/>
        <end position="371"/>
    </location>
</feature>
<dbReference type="CDD" id="cd01309">
    <property type="entry name" value="Met_dep_hydrolase_C"/>
    <property type="match status" value="1"/>
</dbReference>
<reference evidence="2 3" key="1">
    <citation type="journal article" date="2017" name="Int. J. Syst. Evol. Microbiol.">
        <title>Bacillus mangrovi sp. nov., isolated from a sediment sample from a mangrove forest.</title>
        <authorList>
            <person name="Gupta V."/>
            <person name="Singh P.K."/>
            <person name="Korpole S."/>
            <person name="Tanuku N.R.S."/>
            <person name="Pinnaka A.K."/>
        </authorList>
    </citation>
    <scope>NUCLEOTIDE SEQUENCE [LARGE SCALE GENOMIC DNA]</scope>
    <source>
        <strain evidence="2 3">KCTC 33872</strain>
    </source>
</reference>
<dbReference type="InterPro" id="IPR011059">
    <property type="entry name" value="Metal-dep_hydrolase_composite"/>
</dbReference>
<dbReference type="InterPro" id="IPR006680">
    <property type="entry name" value="Amidohydro-rel"/>
</dbReference>
<dbReference type="Gene3D" id="3.20.20.140">
    <property type="entry name" value="Metal-dependent hydrolases"/>
    <property type="match status" value="1"/>
</dbReference>
<name>A0A7X2S916_9BACI</name>
<dbReference type="GO" id="GO:0016810">
    <property type="term" value="F:hydrolase activity, acting on carbon-nitrogen (but not peptide) bonds"/>
    <property type="evidence" value="ECO:0007669"/>
    <property type="project" value="InterPro"/>
</dbReference>
<keyword evidence="3" id="KW-1185">Reference proteome</keyword>
<dbReference type="OrthoDB" id="9802793at2"/>
<dbReference type="Pfam" id="PF01979">
    <property type="entry name" value="Amidohydro_1"/>
    <property type="match status" value="1"/>
</dbReference>
<gene>
    <name evidence="2" type="ORF">GKZ89_18980</name>
</gene>
<dbReference type="PANTHER" id="PTHR43135">
    <property type="entry name" value="ALPHA-D-RIBOSE 1-METHYLPHOSPHONATE 5-TRIPHOSPHATE DIPHOSPHATASE"/>
    <property type="match status" value="1"/>
</dbReference>
<dbReference type="RefSeq" id="WP_155113977.1">
    <property type="nucleotide sequence ID" value="NZ_WMIB01000030.1"/>
</dbReference>
<evidence type="ECO:0000259" key="1">
    <source>
        <dbReference type="Pfam" id="PF01979"/>
    </source>
</evidence>
<sequence>MTCTLFKNATIFPVTSDVLYASDLLVKDGKIAAIGKDLQAPDLCKVIDCRDQYLFPGFIDVHTHLGLYDEGTGWAGNDANETVEPLTPHIRALDGVHPLDSGFRDAISHGITTVHIMPGSANVIGGTTSVIKTFGVNIRNMLVKETAGLKIALGENPKRIHSHGNKDSITRMGIMGMLREAFYLAKFCDEKEDFRSISIKRALRREIPVRIHAHRADDILSAKRFAEEFNLDYRIEHCTEGHLIAEEFAGSKAKVSVGPTFTRRSKVELKNKSWSTYQALADQGVEVSITTDHPYTPIQYLNVVASLAVREGFDEQKALEGITITAARNLQVADRVGSLEAGKDADIVLWSHHPFHYLAKPKCTMINGNFVFEEPGWASENGTKIGQKNQ</sequence>